<evidence type="ECO:0000313" key="2">
    <source>
        <dbReference type="Proteomes" id="UP000236649"/>
    </source>
</evidence>
<dbReference type="Proteomes" id="UP000236649">
    <property type="component" value="Chromosome 5"/>
</dbReference>
<dbReference type="AlphaFoldDB" id="A0AAN1MRB2"/>
<protein>
    <submittedName>
        <fullName evidence="1">Uncharacterized protein</fullName>
    </submittedName>
</protein>
<dbReference type="EMBL" id="CP026109">
    <property type="protein sequence ID" value="AUT76643.1"/>
    <property type="molecule type" value="Genomic_DNA"/>
</dbReference>
<proteinExistence type="predicted"/>
<organism evidence="1 2">
    <name type="scientific">Paraburkholderia hospita</name>
    <dbReference type="NCBI Taxonomy" id="169430"/>
    <lineage>
        <taxon>Bacteria</taxon>
        <taxon>Pseudomonadati</taxon>
        <taxon>Pseudomonadota</taxon>
        <taxon>Betaproteobacteria</taxon>
        <taxon>Burkholderiales</taxon>
        <taxon>Burkholderiaceae</taxon>
        <taxon>Paraburkholderia</taxon>
    </lineage>
</organism>
<name>A0AAN1MRB2_9BURK</name>
<accession>A0AAN1MRB2</accession>
<gene>
    <name evidence="1" type="ORF">C2L64_51990</name>
</gene>
<evidence type="ECO:0000313" key="1">
    <source>
        <dbReference type="EMBL" id="AUT76643.1"/>
    </source>
</evidence>
<reference evidence="1 2" key="1">
    <citation type="submission" date="2018-01" db="EMBL/GenBank/DDBJ databases">
        <title>Species boundaries and ecological features among Paraburkholderia terrae DSMZ17804T, P. hospita DSMZ17164T and P. caribensis DSMZ13236T.</title>
        <authorList>
            <person name="Pratama A.A."/>
        </authorList>
    </citation>
    <scope>NUCLEOTIDE SEQUENCE [LARGE SCALE GENOMIC DNA]</scope>
    <source>
        <strain evidence="1 2">DSM 17164</strain>
    </source>
</reference>
<sequence>MVLYHRGAAIWASSTRRGNTFVAHACILKDDGEPVSLADLGQFASRSCAFAFAVRCATAFVDGKPLPRRPFHVSSGRHELVAVS</sequence>
<dbReference type="KEGG" id="phs:C2L64_51990"/>